<dbReference type="RefSeq" id="WP_073089995.1">
    <property type="nucleotide sequence ID" value="NZ_FQWY01000008.1"/>
</dbReference>
<dbReference type="Proteomes" id="UP000242329">
    <property type="component" value="Unassembled WGS sequence"/>
</dbReference>
<name>A0A1M5LJ73_9FIRM</name>
<organism evidence="1 2">
    <name type="scientific">Thermosyntropha lipolytica DSM 11003</name>
    <dbReference type="NCBI Taxonomy" id="1123382"/>
    <lineage>
        <taxon>Bacteria</taxon>
        <taxon>Bacillati</taxon>
        <taxon>Bacillota</taxon>
        <taxon>Clostridia</taxon>
        <taxon>Eubacteriales</taxon>
        <taxon>Syntrophomonadaceae</taxon>
        <taxon>Thermosyntropha</taxon>
    </lineage>
</organism>
<protein>
    <submittedName>
        <fullName evidence="1">Stage III sporulation protein AH</fullName>
    </submittedName>
</protein>
<dbReference type="InterPro" id="IPR038503">
    <property type="entry name" value="SpoIIIAH_sf"/>
</dbReference>
<sequence length="184" mass="20787">MIKVIDIKKLIWGFLVIIILISGTGKLYAWHQDKLDNKVEVVEKNIEVAGQTLVSDAARASKKAKKEDFFAAYRLMRENMRSREIEMLEKIINSEKTEKKAKDAASLRIVQITREMEQELKIENLIRSKGFADCVVFLQPEGVSIVIKGDGLSEGEESEIRKLVKGILGENNKISIILKAGEEN</sequence>
<gene>
    <name evidence="1" type="ORF">SAMN02745221_00673</name>
</gene>
<evidence type="ECO:0000313" key="2">
    <source>
        <dbReference type="Proteomes" id="UP000242329"/>
    </source>
</evidence>
<dbReference type="OrthoDB" id="1680784at2"/>
<dbReference type="EMBL" id="FQWY01000008">
    <property type="protein sequence ID" value="SHG65162.1"/>
    <property type="molecule type" value="Genomic_DNA"/>
</dbReference>
<dbReference type="Pfam" id="PF12685">
    <property type="entry name" value="SpoIIIAH"/>
    <property type="match status" value="1"/>
</dbReference>
<dbReference type="Gene3D" id="1.10.287.4300">
    <property type="entry name" value="Stage III sporulation protein AH-like"/>
    <property type="match status" value="1"/>
</dbReference>
<evidence type="ECO:0000313" key="1">
    <source>
        <dbReference type="EMBL" id="SHG65162.1"/>
    </source>
</evidence>
<accession>A0A1M5LJ73</accession>
<reference evidence="2" key="1">
    <citation type="submission" date="2016-11" db="EMBL/GenBank/DDBJ databases">
        <authorList>
            <person name="Varghese N."/>
            <person name="Submissions S."/>
        </authorList>
    </citation>
    <scope>NUCLEOTIDE SEQUENCE [LARGE SCALE GENOMIC DNA]</scope>
    <source>
        <strain evidence="2">DSM 11003</strain>
    </source>
</reference>
<dbReference type="InterPro" id="IPR024232">
    <property type="entry name" value="SpoIIIAH"/>
</dbReference>
<dbReference type="AlphaFoldDB" id="A0A1M5LJ73"/>
<dbReference type="STRING" id="1123382.SAMN02745221_00673"/>
<keyword evidence="2" id="KW-1185">Reference proteome</keyword>
<proteinExistence type="predicted"/>